<gene>
    <name evidence="1" type="ORF">MLD38_028034</name>
</gene>
<evidence type="ECO:0000313" key="2">
    <source>
        <dbReference type="Proteomes" id="UP001057402"/>
    </source>
</evidence>
<dbReference type="EMBL" id="CM042887">
    <property type="protein sequence ID" value="KAI4329674.1"/>
    <property type="molecule type" value="Genomic_DNA"/>
</dbReference>
<proteinExistence type="predicted"/>
<sequence>MHWMPGEEWWNCFEQVRFGWWISLINKLGKAASSSSLHMYYTANCLSRNRAINELDSFERKRKLEYKLTNYQWLCRHPKGNCRLNLW</sequence>
<evidence type="ECO:0000313" key="1">
    <source>
        <dbReference type="EMBL" id="KAI4329674.1"/>
    </source>
</evidence>
<name>A0ACB9N242_9MYRT</name>
<accession>A0ACB9N242</accession>
<organism evidence="1 2">
    <name type="scientific">Melastoma candidum</name>
    <dbReference type="NCBI Taxonomy" id="119954"/>
    <lineage>
        <taxon>Eukaryota</taxon>
        <taxon>Viridiplantae</taxon>
        <taxon>Streptophyta</taxon>
        <taxon>Embryophyta</taxon>
        <taxon>Tracheophyta</taxon>
        <taxon>Spermatophyta</taxon>
        <taxon>Magnoliopsida</taxon>
        <taxon>eudicotyledons</taxon>
        <taxon>Gunneridae</taxon>
        <taxon>Pentapetalae</taxon>
        <taxon>rosids</taxon>
        <taxon>malvids</taxon>
        <taxon>Myrtales</taxon>
        <taxon>Melastomataceae</taxon>
        <taxon>Melastomatoideae</taxon>
        <taxon>Melastomateae</taxon>
        <taxon>Melastoma</taxon>
    </lineage>
</organism>
<protein>
    <submittedName>
        <fullName evidence="1">Uncharacterized protein</fullName>
    </submittedName>
</protein>
<dbReference type="Proteomes" id="UP001057402">
    <property type="component" value="Chromosome 8"/>
</dbReference>
<comment type="caution">
    <text evidence="1">The sequence shown here is derived from an EMBL/GenBank/DDBJ whole genome shotgun (WGS) entry which is preliminary data.</text>
</comment>
<keyword evidence="2" id="KW-1185">Reference proteome</keyword>
<reference evidence="2" key="1">
    <citation type="journal article" date="2023" name="Front. Plant Sci.">
        <title>Chromosomal-level genome assembly of Melastoma candidum provides insights into trichome evolution.</title>
        <authorList>
            <person name="Zhong Y."/>
            <person name="Wu W."/>
            <person name="Sun C."/>
            <person name="Zou P."/>
            <person name="Liu Y."/>
            <person name="Dai S."/>
            <person name="Zhou R."/>
        </authorList>
    </citation>
    <scope>NUCLEOTIDE SEQUENCE [LARGE SCALE GENOMIC DNA]</scope>
</reference>